<evidence type="ECO:0000256" key="4">
    <source>
        <dbReference type="ARBA" id="ARBA00022989"/>
    </source>
</evidence>
<feature type="transmembrane region" description="Helical" evidence="7">
    <location>
        <begin position="255"/>
        <end position="276"/>
    </location>
</feature>
<keyword evidence="11" id="KW-1185">Reference proteome</keyword>
<dbReference type="GO" id="GO:0005886">
    <property type="term" value="C:plasma membrane"/>
    <property type="evidence" value="ECO:0007669"/>
    <property type="project" value="UniProtKB-SubCell"/>
</dbReference>
<dbReference type="PANTHER" id="PTHR30572:SF4">
    <property type="entry name" value="ABC TRANSPORTER PERMEASE YTRF"/>
    <property type="match status" value="1"/>
</dbReference>
<feature type="transmembrane region" description="Helical" evidence="7">
    <location>
        <begin position="351"/>
        <end position="373"/>
    </location>
</feature>
<feature type="domain" description="ABC3 transporter permease C-terminal" evidence="8">
    <location>
        <begin position="258"/>
        <end position="380"/>
    </location>
</feature>
<feature type="domain" description="MacB-like periplasmic core" evidence="9">
    <location>
        <begin position="18"/>
        <end position="229"/>
    </location>
</feature>
<protein>
    <submittedName>
        <fullName evidence="10">ABC transporter permease</fullName>
    </submittedName>
</protein>
<dbReference type="InterPro" id="IPR025857">
    <property type="entry name" value="MacB_PCD"/>
</dbReference>
<comment type="subcellular location">
    <subcellularLocation>
        <location evidence="1">Cell membrane</location>
        <topology evidence="1">Multi-pass membrane protein</topology>
    </subcellularLocation>
</comment>
<evidence type="ECO:0000313" key="11">
    <source>
        <dbReference type="Proteomes" id="UP000245657"/>
    </source>
</evidence>
<sequence>MNFWTLAIKNLSRRRMRTLLTIVGVAIAIAVLYSLLSFNAGYERQLSGEMNSLGVSLLAVPKGCPYEAASLVMHGGVIPKYLNESNLQTIRKTTGVEIATPMLLQQFTNNGTSHVVYGIESAEMQKIKPWWKVQGRFFSDDEKNVMVIGAGLAELDGAKVGDTIPIGPIKEPFTIVGILERTGGQDDQSHFLPIDEAQRIFKKEGKINTIAVLVKDPKEVASVSDEIEKIPDTQVVTMSQISGTIMNLVGSARTLLFSLIAVAIVISAFGIMNTLLMSVHERTREFGMMKAIGASGVDIGIMVMIETIIVTTAGGILGIYGSFVGAGMIEKFVRSNIPYAPVGSLITVDPFLIGECLLFSVVLGLICGLYPAFRSSRLSPMEAIRSEFE</sequence>
<dbReference type="InterPro" id="IPR003838">
    <property type="entry name" value="ABC3_permease_C"/>
</dbReference>
<evidence type="ECO:0000259" key="8">
    <source>
        <dbReference type="Pfam" id="PF02687"/>
    </source>
</evidence>
<evidence type="ECO:0000259" key="9">
    <source>
        <dbReference type="Pfam" id="PF12704"/>
    </source>
</evidence>
<proteinExistence type="inferred from homology"/>
<evidence type="ECO:0000256" key="1">
    <source>
        <dbReference type="ARBA" id="ARBA00004651"/>
    </source>
</evidence>
<gene>
    <name evidence="10" type="ORF">DK846_13100</name>
</gene>
<organism evidence="10 11">
    <name type="scientific">Methanospirillum lacunae</name>
    <dbReference type="NCBI Taxonomy" id="668570"/>
    <lineage>
        <taxon>Archaea</taxon>
        <taxon>Methanobacteriati</taxon>
        <taxon>Methanobacteriota</taxon>
        <taxon>Stenosarchaea group</taxon>
        <taxon>Methanomicrobia</taxon>
        <taxon>Methanomicrobiales</taxon>
        <taxon>Methanospirillaceae</taxon>
        <taxon>Methanospirillum</taxon>
    </lineage>
</organism>
<keyword evidence="5 7" id="KW-0472">Membrane</keyword>
<comment type="caution">
    <text evidence="10">The sequence shown here is derived from an EMBL/GenBank/DDBJ whole genome shotgun (WGS) entry which is preliminary data.</text>
</comment>
<evidence type="ECO:0000256" key="7">
    <source>
        <dbReference type="SAM" id="Phobius"/>
    </source>
</evidence>
<dbReference type="EMBL" id="QGMY01000009">
    <property type="protein sequence ID" value="PWR70920.1"/>
    <property type="molecule type" value="Genomic_DNA"/>
</dbReference>
<evidence type="ECO:0000256" key="6">
    <source>
        <dbReference type="ARBA" id="ARBA00038076"/>
    </source>
</evidence>
<dbReference type="PANTHER" id="PTHR30572">
    <property type="entry name" value="MEMBRANE COMPONENT OF TRANSPORTER-RELATED"/>
    <property type="match status" value="1"/>
</dbReference>
<keyword evidence="2" id="KW-1003">Cell membrane</keyword>
<dbReference type="Pfam" id="PF02687">
    <property type="entry name" value="FtsX"/>
    <property type="match status" value="1"/>
</dbReference>
<dbReference type="AlphaFoldDB" id="A0A2V2MXF9"/>
<comment type="similarity">
    <text evidence="6">Belongs to the ABC-4 integral membrane protein family.</text>
</comment>
<feature type="transmembrane region" description="Helical" evidence="7">
    <location>
        <begin position="20"/>
        <end position="42"/>
    </location>
</feature>
<reference evidence="10 11" key="1">
    <citation type="submission" date="2018-05" db="EMBL/GenBank/DDBJ databases">
        <title>Draft genome of Methanospirillum lacunae Ki8-1.</title>
        <authorList>
            <person name="Dueholm M.S."/>
            <person name="Nielsen P.H."/>
            <person name="Bakmann L.F."/>
            <person name="Otzen D.E."/>
        </authorList>
    </citation>
    <scope>NUCLEOTIDE SEQUENCE [LARGE SCALE GENOMIC DNA]</scope>
    <source>
        <strain evidence="10 11">Ki8-1</strain>
    </source>
</reference>
<feature type="transmembrane region" description="Helical" evidence="7">
    <location>
        <begin position="297"/>
        <end position="320"/>
    </location>
</feature>
<dbReference type="Pfam" id="PF12704">
    <property type="entry name" value="MacB_PCD"/>
    <property type="match status" value="1"/>
</dbReference>
<evidence type="ECO:0000256" key="2">
    <source>
        <dbReference type="ARBA" id="ARBA00022475"/>
    </source>
</evidence>
<keyword evidence="4 7" id="KW-1133">Transmembrane helix</keyword>
<evidence type="ECO:0000256" key="5">
    <source>
        <dbReference type="ARBA" id="ARBA00023136"/>
    </source>
</evidence>
<name>A0A2V2MXF9_9EURY</name>
<keyword evidence="3 7" id="KW-0812">Transmembrane</keyword>
<evidence type="ECO:0000313" key="10">
    <source>
        <dbReference type="EMBL" id="PWR70920.1"/>
    </source>
</evidence>
<evidence type="ECO:0000256" key="3">
    <source>
        <dbReference type="ARBA" id="ARBA00022692"/>
    </source>
</evidence>
<dbReference type="Proteomes" id="UP000245657">
    <property type="component" value="Unassembled WGS sequence"/>
</dbReference>
<dbReference type="InterPro" id="IPR050250">
    <property type="entry name" value="Macrolide_Exporter_MacB"/>
</dbReference>
<accession>A0A2V2MXF9</accession>
<dbReference type="GO" id="GO:0022857">
    <property type="term" value="F:transmembrane transporter activity"/>
    <property type="evidence" value="ECO:0007669"/>
    <property type="project" value="TreeGrafter"/>
</dbReference>